<dbReference type="EnsemblPlants" id="AET3Gv21215200.33">
    <property type="protein sequence ID" value="AET3Gv21215200.33"/>
    <property type="gene ID" value="AET3Gv21215200"/>
</dbReference>
<reference evidence="3" key="1">
    <citation type="journal article" date="2014" name="Science">
        <title>Ancient hybridizations among the ancestral genomes of bread wheat.</title>
        <authorList>
            <consortium name="International Wheat Genome Sequencing Consortium,"/>
            <person name="Marcussen T."/>
            <person name="Sandve S.R."/>
            <person name="Heier L."/>
            <person name="Spannagl M."/>
            <person name="Pfeifer M."/>
            <person name="Jakobsen K.S."/>
            <person name="Wulff B.B."/>
            <person name="Steuernagel B."/>
            <person name="Mayer K.F."/>
            <person name="Olsen O.A."/>
        </authorList>
    </citation>
    <scope>NUCLEOTIDE SEQUENCE [LARGE SCALE GENOMIC DNA]</scope>
    <source>
        <strain evidence="3">cv. AL8/78</strain>
    </source>
</reference>
<proteinExistence type="predicted"/>
<reference evidence="3" key="2">
    <citation type="journal article" date="2017" name="Nat. Plants">
        <title>The Aegilops tauschii genome reveals multiple impacts of transposons.</title>
        <authorList>
            <person name="Zhao G."/>
            <person name="Zou C."/>
            <person name="Li K."/>
            <person name="Wang K."/>
            <person name="Li T."/>
            <person name="Gao L."/>
            <person name="Zhang X."/>
            <person name="Wang H."/>
            <person name="Yang Z."/>
            <person name="Liu X."/>
            <person name="Jiang W."/>
            <person name="Mao L."/>
            <person name="Kong X."/>
            <person name="Jiao Y."/>
            <person name="Jia J."/>
        </authorList>
    </citation>
    <scope>NUCLEOTIDE SEQUENCE [LARGE SCALE GENOMIC DNA]</scope>
    <source>
        <strain evidence="3">cv. AL8/78</strain>
    </source>
</reference>
<keyword evidence="3" id="KW-1185">Reference proteome</keyword>
<protein>
    <submittedName>
        <fullName evidence="2">Uncharacterized protein</fullName>
    </submittedName>
</protein>
<dbReference type="Proteomes" id="UP000015105">
    <property type="component" value="Chromosome 3D"/>
</dbReference>
<dbReference type="AlphaFoldDB" id="A0A453GUA4"/>
<evidence type="ECO:0000313" key="2">
    <source>
        <dbReference type="EnsemblPlants" id="AET3Gv21215200.33"/>
    </source>
</evidence>
<accession>A0A453GUA4</accession>
<organism evidence="2 3">
    <name type="scientific">Aegilops tauschii subsp. strangulata</name>
    <name type="common">Goatgrass</name>
    <dbReference type="NCBI Taxonomy" id="200361"/>
    <lineage>
        <taxon>Eukaryota</taxon>
        <taxon>Viridiplantae</taxon>
        <taxon>Streptophyta</taxon>
        <taxon>Embryophyta</taxon>
        <taxon>Tracheophyta</taxon>
        <taxon>Spermatophyta</taxon>
        <taxon>Magnoliopsida</taxon>
        <taxon>Liliopsida</taxon>
        <taxon>Poales</taxon>
        <taxon>Poaceae</taxon>
        <taxon>BOP clade</taxon>
        <taxon>Pooideae</taxon>
        <taxon>Triticodae</taxon>
        <taxon>Triticeae</taxon>
        <taxon>Triticinae</taxon>
        <taxon>Aegilops</taxon>
    </lineage>
</organism>
<name>A0A453GUA4_AEGTS</name>
<reference evidence="2" key="4">
    <citation type="submission" date="2019-03" db="UniProtKB">
        <authorList>
            <consortium name="EnsemblPlants"/>
        </authorList>
    </citation>
    <scope>IDENTIFICATION</scope>
</reference>
<evidence type="ECO:0000313" key="3">
    <source>
        <dbReference type="Proteomes" id="UP000015105"/>
    </source>
</evidence>
<reference evidence="2" key="5">
    <citation type="journal article" date="2021" name="G3 (Bethesda)">
        <title>Aegilops tauschii genome assembly Aet v5.0 features greater sequence contiguity and improved annotation.</title>
        <authorList>
            <person name="Wang L."/>
            <person name="Zhu T."/>
            <person name="Rodriguez J.C."/>
            <person name="Deal K.R."/>
            <person name="Dubcovsky J."/>
            <person name="McGuire P.E."/>
            <person name="Lux T."/>
            <person name="Spannagl M."/>
            <person name="Mayer K.F.X."/>
            <person name="Baldrich P."/>
            <person name="Meyers B.C."/>
            <person name="Huo N."/>
            <person name="Gu Y.Q."/>
            <person name="Zhou H."/>
            <person name="Devos K.M."/>
            <person name="Bennetzen J.L."/>
            <person name="Unver T."/>
            <person name="Budak H."/>
            <person name="Gulick P.J."/>
            <person name="Galiba G."/>
            <person name="Kalapos B."/>
            <person name="Nelson D.R."/>
            <person name="Li P."/>
            <person name="You F.M."/>
            <person name="Luo M.C."/>
            <person name="Dvorak J."/>
        </authorList>
    </citation>
    <scope>NUCLEOTIDE SEQUENCE [LARGE SCALE GENOMIC DNA]</scope>
    <source>
        <strain evidence="2">cv. AL8/78</strain>
    </source>
</reference>
<feature type="transmembrane region" description="Helical" evidence="1">
    <location>
        <begin position="34"/>
        <end position="57"/>
    </location>
</feature>
<keyword evidence="1" id="KW-0812">Transmembrane</keyword>
<keyword evidence="1" id="KW-0472">Membrane</keyword>
<keyword evidence="1" id="KW-1133">Transmembrane helix</keyword>
<dbReference type="Gramene" id="AET3Gv21215200.33">
    <property type="protein sequence ID" value="AET3Gv21215200.33"/>
    <property type="gene ID" value="AET3Gv21215200"/>
</dbReference>
<feature type="transmembrane region" description="Helical" evidence="1">
    <location>
        <begin position="69"/>
        <end position="88"/>
    </location>
</feature>
<reference evidence="2" key="3">
    <citation type="journal article" date="2017" name="Nature">
        <title>Genome sequence of the progenitor of the wheat D genome Aegilops tauschii.</title>
        <authorList>
            <person name="Luo M.C."/>
            <person name="Gu Y.Q."/>
            <person name="Puiu D."/>
            <person name="Wang H."/>
            <person name="Twardziok S.O."/>
            <person name="Deal K.R."/>
            <person name="Huo N."/>
            <person name="Zhu T."/>
            <person name="Wang L."/>
            <person name="Wang Y."/>
            <person name="McGuire P.E."/>
            <person name="Liu S."/>
            <person name="Long H."/>
            <person name="Ramasamy R.K."/>
            <person name="Rodriguez J.C."/>
            <person name="Van S.L."/>
            <person name="Yuan L."/>
            <person name="Wang Z."/>
            <person name="Xia Z."/>
            <person name="Xiao L."/>
            <person name="Anderson O.D."/>
            <person name="Ouyang S."/>
            <person name="Liang Y."/>
            <person name="Zimin A.V."/>
            <person name="Pertea G."/>
            <person name="Qi P."/>
            <person name="Bennetzen J.L."/>
            <person name="Dai X."/>
            <person name="Dawson M.W."/>
            <person name="Muller H.G."/>
            <person name="Kugler K."/>
            <person name="Rivarola-Duarte L."/>
            <person name="Spannagl M."/>
            <person name="Mayer K.F.X."/>
            <person name="Lu F.H."/>
            <person name="Bevan M.W."/>
            <person name="Leroy P."/>
            <person name="Li P."/>
            <person name="You F.M."/>
            <person name="Sun Q."/>
            <person name="Liu Z."/>
            <person name="Lyons E."/>
            <person name="Wicker T."/>
            <person name="Salzberg S.L."/>
            <person name="Devos K.M."/>
            <person name="Dvorak J."/>
        </authorList>
    </citation>
    <scope>NUCLEOTIDE SEQUENCE [LARGE SCALE GENOMIC DNA]</scope>
    <source>
        <strain evidence="2">cv. AL8/78</strain>
    </source>
</reference>
<sequence>LISCFSHEIYNSLEQNIISNFTLPSKRLILIFKLYQTVLAHVCDLIILLTCMIFISIKTALGFFLTRPCLTMCLVLGLRYALIFPVHYDVNLPSFSSCVDAA</sequence>
<evidence type="ECO:0000256" key="1">
    <source>
        <dbReference type="SAM" id="Phobius"/>
    </source>
</evidence>